<dbReference type="RefSeq" id="WP_176980865.1">
    <property type="nucleotide sequence ID" value="NZ_FNRY01000001.1"/>
</dbReference>
<dbReference type="Gene3D" id="3.30.530.20">
    <property type="match status" value="1"/>
</dbReference>
<proteinExistence type="inferred from homology"/>
<evidence type="ECO:0000259" key="2">
    <source>
        <dbReference type="Pfam" id="PF08327"/>
    </source>
</evidence>
<protein>
    <submittedName>
        <fullName evidence="3">Uncharacterized conserved protein YndB, AHSA1/START domain</fullName>
    </submittedName>
</protein>
<evidence type="ECO:0000256" key="1">
    <source>
        <dbReference type="ARBA" id="ARBA00006817"/>
    </source>
</evidence>
<dbReference type="InterPro" id="IPR013538">
    <property type="entry name" value="ASHA1/2-like_C"/>
</dbReference>
<evidence type="ECO:0000313" key="3">
    <source>
        <dbReference type="EMBL" id="SEC27788.1"/>
    </source>
</evidence>
<dbReference type="Pfam" id="PF08327">
    <property type="entry name" value="AHSA1"/>
    <property type="match status" value="1"/>
</dbReference>
<reference evidence="3 4" key="1">
    <citation type="submission" date="2016-10" db="EMBL/GenBank/DDBJ databases">
        <authorList>
            <person name="de Groot N.N."/>
        </authorList>
    </citation>
    <scope>NUCLEOTIDE SEQUENCE [LARGE SCALE GENOMIC DNA]</scope>
    <source>
        <strain evidence="3 4">DSM 21799</strain>
    </source>
</reference>
<gene>
    <name evidence="3" type="ORF">SAMN04489806_3024</name>
</gene>
<name>A0A1H4R7J0_9MICO</name>
<dbReference type="Proteomes" id="UP000199183">
    <property type="component" value="Unassembled WGS sequence"/>
</dbReference>
<dbReference type="EMBL" id="FNRY01000001">
    <property type="protein sequence ID" value="SEC27788.1"/>
    <property type="molecule type" value="Genomic_DNA"/>
</dbReference>
<evidence type="ECO:0000313" key="4">
    <source>
        <dbReference type="Proteomes" id="UP000199183"/>
    </source>
</evidence>
<dbReference type="STRING" id="640635.SAMN04489806_3024"/>
<feature type="domain" description="Activator of Hsp90 ATPase homologue 1/2-like C-terminal" evidence="2">
    <location>
        <begin position="20"/>
        <end position="138"/>
    </location>
</feature>
<organism evidence="3 4">
    <name type="scientific">Paramicrobacterium humi</name>
    <dbReference type="NCBI Taxonomy" id="640635"/>
    <lineage>
        <taxon>Bacteria</taxon>
        <taxon>Bacillati</taxon>
        <taxon>Actinomycetota</taxon>
        <taxon>Actinomycetes</taxon>
        <taxon>Micrococcales</taxon>
        <taxon>Microbacteriaceae</taxon>
        <taxon>Paramicrobacterium</taxon>
    </lineage>
</organism>
<dbReference type="SUPFAM" id="SSF55961">
    <property type="entry name" value="Bet v1-like"/>
    <property type="match status" value="1"/>
</dbReference>
<dbReference type="InterPro" id="IPR023393">
    <property type="entry name" value="START-like_dom_sf"/>
</dbReference>
<dbReference type="AlphaFoldDB" id="A0A1H4R7J0"/>
<sequence length="146" mass="16394">MLEKADTGPFEGIIRIVMRPRADVWRLWTEPAYIEKWFWDPAWNARATFRAVEGERWRIVSDHASVGGQITGVSAGERLSFTMRWTGDDHTHSVDVRFVDDAAGGTIVEISESAFVSAKEQADHVRGWNDGLNRLAAISIDSLPQP</sequence>
<comment type="similarity">
    <text evidence="1">Belongs to the AHA1 family.</text>
</comment>
<keyword evidence="4" id="KW-1185">Reference proteome</keyword>
<dbReference type="CDD" id="cd07814">
    <property type="entry name" value="SRPBCC_CalC_Aha1-like"/>
    <property type="match status" value="1"/>
</dbReference>
<accession>A0A1H4R7J0</accession>